<dbReference type="CDD" id="cd00082">
    <property type="entry name" value="HisKA"/>
    <property type="match status" value="1"/>
</dbReference>
<dbReference type="Pfam" id="PF02518">
    <property type="entry name" value="HATPase_c"/>
    <property type="match status" value="1"/>
</dbReference>
<comment type="caution">
    <text evidence="10">The sequence shown here is derived from an EMBL/GenBank/DDBJ whole genome shotgun (WGS) entry which is preliminary data.</text>
</comment>
<dbReference type="EMBL" id="MHLC01000021">
    <property type="protein sequence ID" value="OGZ01117.1"/>
    <property type="molecule type" value="Genomic_DNA"/>
</dbReference>
<dbReference type="AlphaFoldDB" id="A0A1G2CIP4"/>
<feature type="transmembrane region" description="Helical" evidence="8">
    <location>
        <begin position="206"/>
        <end position="226"/>
    </location>
</feature>
<keyword evidence="7" id="KW-0175">Coiled coil</keyword>
<evidence type="ECO:0000256" key="2">
    <source>
        <dbReference type="ARBA" id="ARBA00012438"/>
    </source>
</evidence>
<dbReference type="GO" id="GO:0000155">
    <property type="term" value="F:phosphorelay sensor kinase activity"/>
    <property type="evidence" value="ECO:0007669"/>
    <property type="project" value="InterPro"/>
</dbReference>
<keyword evidence="8" id="KW-0812">Transmembrane</keyword>
<evidence type="ECO:0000256" key="8">
    <source>
        <dbReference type="SAM" id="Phobius"/>
    </source>
</evidence>
<dbReference type="InterPro" id="IPR036890">
    <property type="entry name" value="HATPase_C_sf"/>
</dbReference>
<dbReference type="PROSITE" id="PS50109">
    <property type="entry name" value="HIS_KIN"/>
    <property type="match status" value="1"/>
</dbReference>
<feature type="transmembrane region" description="Helical" evidence="8">
    <location>
        <begin position="103"/>
        <end position="122"/>
    </location>
</feature>
<sequence length="538" mass="60294">MNGLVNLDLFSVGIAIAGIGTLGFTVFFNNRRSVTNRTFLFFSLAGILWSIFNYSYYQFSAPYLVLWLLRIHAFFAVWYVFFIFQTFYVFPKERVEFSRGYRLFLIPIVILVSLLTLTPFVFSEVTGFSSDGRISSVANGPGIFLFGALTIGLVFSGPFMLLRKRGQVSKLERKQFSFVLLGALITFSLHFIFNLILPAFLNNPRFVPLGAIFIFPFVVFTAYAIFRHHLLNVKVIATEILTFVLAVTALFEVVLASEPLILIFRAAAFVLILSFGILLIRSILKEVEQREELERLNKQIAEKNVQLEELSRVKTQLLSLASHQIKSPLAVIKGFTTLLIDGSYGAVSAKAKEKLQTIKKASDDLITLINDLLDMRRVEEGRMEYQFAKTDMRKLAGEAVDALRSLAEAKKLELKLTASEKEIWVNADAPKLKQVVQNVIDNAIKYTQKGFVKVELRADRGTATLSVSDSGMGIHPDLLPHLFEEFVREGKLKSKVLGTGLGLYIARKIIEAHSGKIFAQSPGEGKGSTFSITLPTLR</sequence>
<feature type="transmembrane region" description="Helical" evidence="8">
    <location>
        <begin position="233"/>
        <end position="254"/>
    </location>
</feature>
<feature type="transmembrane region" description="Helical" evidence="8">
    <location>
        <begin position="39"/>
        <end position="57"/>
    </location>
</feature>
<evidence type="ECO:0000259" key="9">
    <source>
        <dbReference type="PROSITE" id="PS50109"/>
    </source>
</evidence>
<comment type="catalytic activity">
    <reaction evidence="1">
        <text>ATP + protein L-histidine = ADP + protein N-phospho-L-histidine.</text>
        <dbReference type="EC" id="2.7.13.3"/>
    </reaction>
</comment>
<dbReference type="SMART" id="SM00388">
    <property type="entry name" value="HisKA"/>
    <property type="match status" value="1"/>
</dbReference>
<evidence type="ECO:0000256" key="6">
    <source>
        <dbReference type="ARBA" id="ARBA00023012"/>
    </source>
</evidence>
<keyword evidence="8" id="KW-1133">Transmembrane helix</keyword>
<feature type="transmembrane region" description="Helical" evidence="8">
    <location>
        <begin position="178"/>
        <end position="200"/>
    </location>
</feature>
<evidence type="ECO:0000256" key="5">
    <source>
        <dbReference type="ARBA" id="ARBA00022777"/>
    </source>
</evidence>
<accession>A0A1G2CIP4</accession>
<evidence type="ECO:0000256" key="4">
    <source>
        <dbReference type="ARBA" id="ARBA00022679"/>
    </source>
</evidence>
<feature type="transmembrane region" description="Helical" evidence="8">
    <location>
        <begin position="260"/>
        <end position="280"/>
    </location>
</feature>
<proteinExistence type="predicted"/>
<dbReference type="InterPro" id="IPR003594">
    <property type="entry name" value="HATPase_dom"/>
</dbReference>
<keyword evidence="4" id="KW-0808">Transferase</keyword>
<dbReference type="SUPFAM" id="SSF55874">
    <property type="entry name" value="ATPase domain of HSP90 chaperone/DNA topoisomerase II/histidine kinase"/>
    <property type="match status" value="1"/>
</dbReference>
<protein>
    <recommendedName>
        <fullName evidence="2">histidine kinase</fullName>
        <ecNumber evidence="2">2.7.13.3</ecNumber>
    </recommendedName>
</protein>
<feature type="transmembrane region" description="Helical" evidence="8">
    <location>
        <begin position="69"/>
        <end position="91"/>
    </location>
</feature>
<dbReference type="Pfam" id="PF16927">
    <property type="entry name" value="HisKA_7TM"/>
    <property type="match status" value="1"/>
</dbReference>
<dbReference type="InterPro" id="IPR005467">
    <property type="entry name" value="His_kinase_dom"/>
</dbReference>
<evidence type="ECO:0000313" key="11">
    <source>
        <dbReference type="Proteomes" id="UP000178495"/>
    </source>
</evidence>
<evidence type="ECO:0000256" key="1">
    <source>
        <dbReference type="ARBA" id="ARBA00000085"/>
    </source>
</evidence>
<keyword evidence="6" id="KW-0902">Two-component regulatory system</keyword>
<dbReference type="InterPro" id="IPR004358">
    <property type="entry name" value="Sig_transdc_His_kin-like_C"/>
</dbReference>
<dbReference type="PANTHER" id="PTHR43711:SF31">
    <property type="entry name" value="HISTIDINE KINASE"/>
    <property type="match status" value="1"/>
</dbReference>
<feature type="domain" description="Histidine kinase" evidence="9">
    <location>
        <begin position="320"/>
        <end position="538"/>
    </location>
</feature>
<dbReference type="InterPro" id="IPR050736">
    <property type="entry name" value="Sensor_HK_Regulatory"/>
</dbReference>
<dbReference type="InterPro" id="IPR036097">
    <property type="entry name" value="HisK_dim/P_sf"/>
</dbReference>
<dbReference type="Pfam" id="PF00512">
    <property type="entry name" value="HisKA"/>
    <property type="match status" value="1"/>
</dbReference>
<feature type="coiled-coil region" evidence="7">
    <location>
        <begin position="283"/>
        <end position="313"/>
    </location>
</feature>
<keyword evidence="5" id="KW-0418">Kinase</keyword>
<keyword evidence="3" id="KW-0597">Phosphoprotein</keyword>
<dbReference type="InterPro" id="IPR031621">
    <property type="entry name" value="HisKA_7TM"/>
</dbReference>
<dbReference type="EC" id="2.7.13.3" evidence="2"/>
<dbReference type="SUPFAM" id="SSF47384">
    <property type="entry name" value="Homodimeric domain of signal transducing histidine kinase"/>
    <property type="match status" value="1"/>
</dbReference>
<feature type="transmembrane region" description="Helical" evidence="8">
    <location>
        <begin position="142"/>
        <end position="162"/>
    </location>
</feature>
<dbReference type="PRINTS" id="PR00344">
    <property type="entry name" value="BCTRLSENSOR"/>
</dbReference>
<dbReference type="Gene3D" id="1.10.287.130">
    <property type="match status" value="1"/>
</dbReference>
<evidence type="ECO:0000256" key="7">
    <source>
        <dbReference type="SAM" id="Coils"/>
    </source>
</evidence>
<evidence type="ECO:0000256" key="3">
    <source>
        <dbReference type="ARBA" id="ARBA00022553"/>
    </source>
</evidence>
<dbReference type="PANTHER" id="PTHR43711">
    <property type="entry name" value="TWO-COMPONENT HISTIDINE KINASE"/>
    <property type="match status" value="1"/>
</dbReference>
<dbReference type="SMART" id="SM00387">
    <property type="entry name" value="HATPase_c"/>
    <property type="match status" value="1"/>
</dbReference>
<name>A0A1G2CIP4_9BACT</name>
<evidence type="ECO:0000313" key="10">
    <source>
        <dbReference type="EMBL" id="OGZ01117.1"/>
    </source>
</evidence>
<feature type="transmembrane region" description="Helical" evidence="8">
    <location>
        <begin position="6"/>
        <end position="27"/>
    </location>
</feature>
<dbReference type="Gene3D" id="3.30.565.10">
    <property type="entry name" value="Histidine kinase-like ATPase, C-terminal domain"/>
    <property type="match status" value="1"/>
</dbReference>
<organism evidence="10 11">
    <name type="scientific">Candidatus Liptonbacteria bacterium RIFCSPLOWO2_01_FULL_56_20</name>
    <dbReference type="NCBI Taxonomy" id="1798652"/>
    <lineage>
        <taxon>Bacteria</taxon>
        <taxon>Candidatus Liptoniibacteriota</taxon>
    </lineage>
</organism>
<dbReference type="InterPro" id="IPR003661">
    <property type="entry name" value="HisK_dim/P_dom"/>
</dbReference>
<dbReference type="FunFam" id="3.30.565.10:FF:000006">
    <property type="entry name" value="Sensor histidine kinase WalK"/>
    <property type="match status" value="1"/>
</dbReference>
<reference evidence="10 11" key="1">
    <citation type="journal article" date="2016" name="Nat. Commun.">
        <title>Thousands of microbial genomes shed light on interconnected biogeochemical processes in an aquifer system.</title>
        <authorList>
            <person name="Anantharaman K."/>
            <person name="Brown C.T."/>
            <person name="Hug L.A."/>
            <person name="Sharon I."/>
            <person name="Castelle C.J."/>
            <person name="Probst A.J."/>
            <person name="Thomas B.C."/>
            <person name="Singh A."/>
            <person name="Wilkins M.J."/>
            <person name="Karaoz U."/>
            <person name="Brodie E.L."/>
            <person name="Williams K.H."/>
            <person name="Hubbard S.S."/>
            <person name="Banfield J.F."/>
        </authorList>
    </citation>
    <scope>NUCLEOTIDE SEQUENCE [LARGE SCALE GENOMIC DNA]</scope>
</reference>
<dbReference type="STRING" id="1798652.A3A43_00550"/>
<keyword evidence="8" id="KW-0472">Membrane</keyword>
<gene>
    <name evidence="10" type="ORF">A3A43_00550</name>
</gene>
<dbReference type="Proteomes" id="UP000178495">
    <property type="component" value="Unassembled WGS sequence"/>
</dbReference>